<dbReference type="Proteomes" id="UP000307541">
    <property type="component" value="Unassembled WGS sequence"/>
</dbReference>
<evidence type="ECO:0000313" key="5">
    <source>
        <dbReference type="EMBL" id="TIH10682.1"/>
    </source>
</evidence>
<keyword evidence="2 3" id="KW-0732">Signal</keyword>
<dbReference type="InterPro" id="IPR001638">
    <property type="entry name" value="Solute-binding_3/MltF_N"/>
</dbReference>
<dbReference type="EMBL" id="RFLV01000001">
    <property type="protein sequence ID" value="TIH10682.1"/>
    <property type="molecule type" value="Genomic_DNA"/>
</dbReference>
<comment type="caution">
    <text evidence="5">The sequence shown here is derived from an EMBL/GenBank/DDBJ whole genome shotgun (WGS) entry which is preliminary data.</text>
</comment>
<dbReference type="Gene3D" id="3.40.190.10">
    <property type="entry name" value="Periplasmic binding protein-like II"/>
    <property type="match status" value="2"/>
</dbReference>
<feature type="signal peptide" evidence="3">
    <location>
        <begin position="1"/>
        <end position="21"/>
    </location>
</feature>
<proteinExistence type="inferred from homology"/>
<reference evidence="5 6" key="1">
    <citation type="submission" date="2018-10" db="EMBL/GenBank/DDBJ databases">
        <title>Pseudomonas leptonychotis sp. nov., isolated from Weddell seals in Antarctica.</title>
        <authorList>
            <person name="Novakova D."/>
            <person name="Svec P."/>
            <person name="Kralova S."/>
            <person name="Kristofova L."/>
            <person name="Zeman M."/>
            <person name="Pantucek R."/>
            <person name="Maslanova I."/>
            <person name="Sedlacek I."/>
        </authorList>
    </citation>
    <scope>NUCLEOTIDE SEQUENCE [LARGE SCALE GENOMIC DNA]</scope>
    <source>
        <strain evidence="5 6">CCM 8849</strain>
    </source>
</reference>
<dbReference type="Pfam" id="PF00497">
    <property type="entry name" value="SBP_bac_3"/>
    <property type="match status" value="1"/>
</dbReference>
<sequence length="256" mass="28320">MFTRRLGCLLLGFFCCHSAFGEHLRLVTADDYAPFTGRALPAGGMLTQVVHAALAQVNLDSTLDWQPWNRGYLKTLRGEYDATFPYVHTLQREQEYFYSAPLLVVEQHIFSRADDPIERVDAQIMQGRSVCSPLGWQPPSVIQDLLDQGVLRRHSPIGIKECARLVLIGRDDFFVADRRLGDAALQLVGATPAQMRSSNSMISTSSLHLIVPLNHPRGASIIDSFDAGLASLRASGEYQQVLAGYIESRAQMTSGN</sequence>
<dbReference type="PANTHER" id="PTHR35936">
    <property type="entry name" value="MEMBRANE-BOUND LYTIC MUREIN TRANSGLYCOSYLASE F"/>
    <property type="match status" value="1"/>
</dbReference>
<evidence type="ECO:0000256" key="1">
    <source>
        <dbReference type="ARBA" id="ARBA00010333"/>
    </source>
</evidence>
<organism evidence="5 6">
    <name type="scientific">Pseudomonas leptonychotis</name>
    <dbReference type="NCBI Taxonomy" id="2448482"/>
    <lineage>
        <taxon>Bacteria</taxon>
        <taxon>Pseudomonadati</taxon>
        <taxon>Pseudomonadota</taxon>
        <taxon>Gammaproteobacteria</taxon>
        <taxon>Pseudomonadales</taxon>
        <taxon>Pseudomonadaceae</taxon>
        <taxon>Pseudomonas</taxon>
    </lineage>
</organism>
<gene>
    <name evidence="5" type="ORF">D8779_08400</name>
</gene>
<accession>A0A4T2A315</accession>
<dbReference type="AlphaFoldDB" id="A0A4T2A315"/>
<feature type="chain" id="PRO_5020916175" evidence="3">
    <location>
        <begin position="22"/>
        <end position="256"/>
    </location>
</feature>
<feature type="domain" description="Solute-binding protein family 3/N-terminal" evidence="4">
    <location>
        <begin position="24"/>
        <end position="246"/>
    </location>
</feature>
<dbReference type="OrthoDB" id="5296159at2"/>
<evidence type="ECO:0000256" key="3">
    <source>
        <dbReference type="SAM" id="SignalP"/>
    </source>
</evidence>
<evidence type="ECO:0000256" key="2">
    <source>
        <dbReference type="ARBA" id="ARBA00022729"/>
    </source>
</evidence>
<dbReference type="PANTHER" id="PTHR35936:SF6">
    <property type="entry name" value="AMINO ACID ABC TRANSPORTER SUBSTRATE-BINDING PAAT FAMILY PROTEIN"/>
    <property type="match status" value="1"/>
</dbReference>
<evidence type="ECO:0000313" key="6">
    <source>
        <dbReference type="Proteomes" id="UP000307541"/>
    </source>
</evidence>
<dbReference type="RefSeq" id="WP_136663958.1">
    <property type="nucleotide sequence ID" value="NZ_RFLV01000001.1"/>
</dbReference>
<evidence type="ECO:0000259" key="4">
    <source>
        <dbReference type="Pfam" id="PF00497"/>
    </source>
</evidence>
<keyword evidence="6" id="KW-1185">Reference proteome</keyword>
<comment type="similarity">
    <text evidence="1">Belongs to the bacterial solute-binding protein 3 family.</text>
</comment>
<dbReference type="SUPFAM" id="SSF53850">
    <property type="entry name" value="Periplasmic binding protein-like II"/>
    <property type="match status" value="1"/>
</dbReference>
<name>A0A4T2A315_9PSED</name>
<protein>
    <submittedName>
        <fullName evidence="5">ABC transporter substrate-binding protein</fullName>
    </submittedName>
</protein>